<evidence type="ECO:0000313" key="1">
    <source>
        <dbReference type="EMBL" id="MDQ0909430.1"/>
    </source>
</evidence>
<dbReference type="Proteomes" id="UP001234216">
    <property type="component" value="Unassembled WGS sequence"/>
</dbReference>
<sequence>MGIALGGAVGAKTGLLVYADGDIPRLLQRVGPADGDRTAAMMRRLYPGCEIDECEGATLWDGVYPPKGTAYAASWPGVEVIGDQRVMIDLPSQLPEYLVSASAGRRLVLHAMHSVVDWLAFAVWEDGRLIRSLSLSPDSGVMENIGEPLPFELPYWAGNRPADIVPWPGAEEEPYPLPFHPLELGEDALRALCGFIQEGRPEPDDVDADGIKLHGFHMRDRHGPDLAEQEAELCRAVEAMPPPRVYTLGPDGSLIERDGL</sequence>
<name>A0AAW8FK18_9ACTN</name>
<evidence type="ECO:0000313" key="2">
    <source>
        <dbReference type="Proteomes" id="UP001234216"/>
    </source>
</evidence>
<dbReference type="InterPro" id="IPR053847">
    <property type="entry name" value="DUF6928"/>
</dbReference>
<dbReference type="RefSeq" id="WP_306979222.1">
    <property type="nucleotide sequence ID" value="NZ_JAUSZV010000005.1"/>
</dbReference>
<reference evidence="1" key="1">
    <citation type="submission" date="2023-07" db="EMBL/GenBank/DDBJ databases">
        <title>Comparative genomics of wheat-associated soil bacteria to identify genetic determinants of phenazine resistance.</title>
        <authorList>
            <person name="Mouncey N."/>
        </authorList>
    </citation>
    <scope>NUCLEOTIDE SEQUENCE</scope>
    <source>
        <strain evidence="1">V4I22</strain>
    </source>
</reference>
<comment type="caution">
    <text evidence="1">The sequence shown here is derived from an EMBL/GenBank/DDBJ whole genome shotgun (WGS) entry which is preliminary data.</text>
</comment>
<dbReference type="EMBL" id="JAUSZV010000005">
    <property type="protein sequence ID" value="MDQ0909430.1"/>
    <property type="molecule type" value="Genomic_DNA"/>
</dbReference>
<dbReference type="Pfam" id="PF21997">
    <property type="entry name" value="DUF6928"/>
    <property type="match status" value="1"/>
</dbReference>
<accession>A0AAW8FK18</accession>
<gene>
    <name evidence="1" type="ORF">QFZ22_005415</name>
</gene>
<organism evidence="1 2">
    <name type="scientific">Streptomyces canus</name>
    <dbReference type="NCBI Taxonomy" id="58343"/>
    <lineage>
        <taxon>Bacteria</taxon>
        <taxon>Bacillati</taxon>
        <taxon>Actinomycetota</taxon>
        <taxon>Actinomycetes</taxon>
        <taxon>Kitasatosporales</taxon>
        <taxon>Streptomycetaceae</taxon>
        <taxon>Streptomyces</taxon>
        <taxon>Streptomyces aurantiacus group</taxon>
    </lineage>
</organism>
<dbReference type="AlphaFoldDB" id="A0AAW8FK18"/>
<proteinExistence type="predicted"/>
<protein>
    <submittedName>
        <fullName evidence="1">Uncharacterized protein</fullName>
    </submittedName>
</protein>